<reference evidence="5" key="1">
    <citation type="submission" date="2022-09" db="EMBL/GenBank/DDBJ databases">
        <title>Novel Mycoplasma species identified in domestic and wild animals.</title>
        <authorList>
            <person name="Volokhov D.V."/>
            <person name="Furtak V.A."/>
            <person name="Zagorodnyaya T.A."/>
        </authorList>
    </citation>
    <scope>NUCLEOTIDE SEQUENCE</scope>
    <source>
        <strain evidence="5">Oakley</strain>
    </source>
</reference>
<dbReference type="SMART" id="SM00861">
    <property type="entry name" value="Transket_pyr"/>
    <property type="match status" value="1"/>
</dbReference>
<organism evidence="5 6">
    <name type="scientific">Paracholeplasma manati</name>
    <dbReference type="NCBI Taxonomy" id="591373"/>
    <lineage>
        <taxon>Bacteria</taxon>
        <taxon>Bacillati</taxon>
        <taxon>Mycoplasmatota</taxon>
        <taxon>Mollicutes</taxon>
        <taxon>Acholeplasmatales</taxon>
        <taxon>Acholeplasmataceae</taxon>
        <taxon>Paracholeplasma</taxon>
    </lineage>
</organism>
<dbReference type="PANTHER" id="PTHR43257:SF2">
    <property type="entry name" value="PYRUVATE DEHYDROGENASE E1 COMPONENT SUBUNIT BETA"/>
    <property type="match status" value="1"/>
</dbReference>
<dbReference type="Gene3D" id="3.40.50.970">
    <property type="match status" value="1"/>
</dbReference>
<dbReference type="SUPFAM" id="SSF52518">
    <property type="entry name" value="Thiamin diphosphate-binding fold (THDP-binding)"/>
    <property type="match status" value="1"/>
</dbReference>
<accession>A0ABT2Y814</accession>
<dbReference type="InterPro" id="IPR033248">
    <property type="entry name" value="Transketolase_C"/>
</dbReference>
<evidence type="ECO:0000256" key="3">
    <source>
        <dbReference type="ARBA" id="ARBA00023052"/>
    </source>
</evidence>
<dbReference type="Gene3D" id="3.40.50.920">
    <property type="match status" value="1"/>
</dbReference>
<evidence type="ECO:0000313" key="6">
    <source>
        <dbReference type="Proteomes" id="UP001177160"/>
    </source>
</evidence>
<dbReference type="InterPro" id="IPR009014">
    <property type="entry name" value="Transketo_C/PFOR_II"/>
</dbReference>
<name>A0ABT2Y814_9MOLU</name>
<protein>
    <submittedName>
        <fullName evidence="5">Alpha-ketoacid dehydrogenase subunit beta</fullName>
    </submittedName>
</protein>
<dbReference type="PANTHER" id="PTHR43257">
    <property type="entry name" value="PYRUVATE DEHYDROGENASE E1 COMPONENT BETA SUBUNIT"/>
    <property type="match status" value="1"/>
</dbReference>
<evidence type="ECO:0000256" key="2">
    <source>
        <dbReference type="ARBA" id="ARBA00023002"/>
    </source>
</evidence>
<comment type="cofactor">
    <cofactor evidence="1">
        <name>thiamine diphosphate</name>
        <dbReference type="ChEBI" id="CHEBI:58937"/>
    </cofactor>
</comment>
<keyword evidence="2" id="KW-0560">Oxidoreductase</keyword>
<evidence type="ECO:0000259" key="4">
    <source>
        <dbReference type="SMART" id="SM00861"/>
    </source>
</evidence>
<sequence length="327" mass="35763">MAILNVLEAVNKALETEMQKDPTVVVYGEDAGFEGGVFRATAGLQAQFGVDRVFDTPIAEGAIIGSAVGMAINGLKPVVELQFSGFMFPGFNQIATHVARYRNRSRSKYNLPMVIRMPYGGGVKALEHHSESLDTLFAHIPGLKLVIPSTPYDALGLLRSALRDPDPVVFMEPKRIYRAFKQEVPDTDYVVPIGKAKVVKEGKDVTVVAWGAMVREVEAGLALLKEDNISVELIDLRTIAPFDVETIVNSVKKTGRLLVVHEAVKSFGPGAEIISVVNEKAFYHLEAAPRRLTAPDITVPLPRGEHHFMIHPKQIAAEIKSLYAVKA</sequence>
<dbReference type="RefSeq" id="WP_263609070.1">
    <property type="nucleotide sequence ID" value="NZ_JAOVQM010000014.1"/>
</dbReference>
<keyword evidence="6" id="KW-1185">Reference proteome</keyword>
<gene>
    <name evidence="5" type="ORF">N7548_08615</name>
</gene>
<dbReference type="Proteomes" id="UP001177160">
    <property type="component" value="Unassembled WGS sequence"/>
</dbReference>
<dbReference type="CDD" id="cd07036">
    <property type="entry name" value="TPP_PYR_E1-PDHc-beta_like"/>
    <property type="match status" value="1"/>
</dbReference>
<keyword evidence="3" id="KW-0786">Thiamine pyrophosphate</keyword>
<proteinExistence type="predicted"/>
<dbReference type="EMBL" id="JAOVQM010000014">
    <property type="protein sequence ID" value="MCV2232881.1"/>
    <property type="molecule type" value="Genomic_DNA"/>
</dbReference>
<evidence type="ECO:0000256" key="1">
    <source>
        <dbReference type="ARBA" id="ARBA00001964"/>
    </source>
</evidence>
<dbReference type="InterPro" id="IPR005475">
    <property type="entry name" value="Transketolase-like_Pyr-bd"/>
</dbReference>
<comment type="caution">
    <text evidence="5">The sequence shown here is derived from an EMBL/GenBank/DDBJ whole genome shotgun (WGS) entry which is preliminary data.</text>
</comment>
<dbReference type="SUPFAM" id="SSF52922">
    <property type="entry name" value="TK C-terminal domain-like"/>
    <property type="match status" value="1"/>
</dbReference>
<dbReference type="Pfam" id="PF02779">
    <property type="entry name" value="Transket_pyr"/>
    <property type="match status" value="1"/>
</dbReference>
<evidence type="ECO:0000313" key="5">
    <source>
        <dbReference type="EMBL" id="MCV2232881.1"/>
    </source>
</evidence>
<feature type="domain" description="Transketolase-like pyrimidine-binding" evidence="4">
    <location>
        <begin position="4"/>
        <end position="179"/>
    </location>
</feature>
<dbReference type="InterPro" id="IPR029061">
    <property type="entry name" value="THDP-binding"/>
</dbReference>
<dbReference type="Pfam" id="PF02780">
    <property type="entry name" value="Transketolase_C"/>
    <property type="match status" value="1"/>
</dbReference>